<dbReference type="InterPro" id="IPR029058">
    <property type="entry name" value="AB_hydrolase_fold"/>
</dbReference>
<sequence length="100" mass="11140">MEREVLKKSAAHFVFVHGIGGGAWCWYKIKCLMENSGYRYNNPLIHFLSSLPHNHQVILVGHSAGGLSLTQAIHKFGPNKIKLAVFVAATMFKSGVVYRN</sequence>
<dbReference type="Proteomes" id="UP000325081">
    <property type="component" value="Unassembled WGS sequence"/>
</dbReference>
<dbReference type="GO" id="GO:0080030">
    <property type="term" value="F:methyl indole-3-acetate esterase activity"/>
    <property type="evidence" value="ECO:0007669"/>
    <property type="project" value="TreeGrafter"/>
</dbReference>
<dbReference type="GO" id="GO:0009696">
    <property type="term" value="P:salicylic acid metabolic process"/>
    <property type="evidence" value="ECO:0007669"/>
    <property type="project" value="TreeGrafter"/>
</dbReference>
<dbReference type="PANTHER" id="PTHR10992">
    <property type="entry name" value="METHYLESTERASE FAMILY MEMBER"/>
    <property type="match status" value="1"/>
</dbReference>
<dbReference type="Gene3D" id="3.40.50.1820">
    <property type="entry name" value="alpha/beta hydrolase"/>
    <property type="match status" value="2"/>
</dbReference>
<comment type="caution">
    <text evidence="1">The sequence shown here is derived from an EMBL/GenBank/DDBJ whole genome shotgun (WGS) entry which is preliminary data.</text>
</comment>
<dbReference type="AlphaFoldDB" id="A0A5A7PH41"/>
<dbReference type="OrthoDB" id="1263307at2759"/>
<organism evidence="1 2">
    <name type="scientific">Striga asiatica</name>
    <name type="common">Asiatic witchweed</name>
    <name type="synonym">Buchnera asiatica</name>
    <dbReference type="NCBI Taxonomy" id="4170"/>
    <lineage>
        <taxon>Eukaryota</taxon>
        <taxon>Viridiplantae</taxon>
        <taxon>Streptophyta</taxon>
        <taxon>Embryophyta</taxon>
        <taxon>Tracheophyta</taxon>
        <taxon>Spermatophyta</taxon>
        <taxon>Magnoliopsida</taxon>
        <taxon>eudicotyledons</taxon>
        <taxon>Gunneridae</taxon>
        <taxon>Pentapetalae</taxon>
        <taxon>asterids</taxon>
        <taxon>lamiids</taxon>
        <taxon>Lamiales</taxon>
        <taxon>Orobanchaceae</taxon>
        <taxon>Buchnereae</taxon>
        <taxon>Striga</taxon>
    </lineage>
</organism>
<gene>
    <name evidence="1" type="ORF">STAS_07991</name>
</gene>
<protein>
    <submittedName>
        <fullName evidence="1">Methyl esterase 17</fullName>
    </submittedName>
</protein>
<name>A0A5A7PH41_STRAF</name>
<dbReference type="GO" id="GO:0080032">
    <property type="term" value="F:methyl jasmonate esterase activity"/>
    <property type="evidence" value="ECO:0007669"/>
    <property type="project" value="TreeGrafter"/>
</dbReference>
<dbReference type="GO" id="GO:0080031">
    <property type="term" value="F:methyl salicylate esterase activity"/>
    <property type="evidence" value="ECO:0007669"/>
    <property type="project" value="TreeGrafter"/>
</dbReference>
<keyword evidence="2" id="KW-1185">Reference proteome</keyword>
<dbReference type="InterPro" id="IPR045889">
    <property type="entry name" value="MES/HNL"/>
</dbReference>
<reference evidence="2" key="1">
    <citation type="journal article" date="2019" name="Curr. Biol.">
        <title>Genome Sequence of Striga asiatica Provides Insight into the Evolution of Plant Parasitism.</title>
        <authorList>
            <person name="Yoshida S."/>
            <person name="Kim S."/>
            <person name="Wafula E.K."/>
            <person name="Tanskanen J."/>
            <person name="Kim Y.M."/>
            <person name="Honaas L."/>
            <person name="Yang Z."/>
            <person name="Spallek T."/>
            <person name="Conn C.E."/>
            <person name="Ichihashi Y."/>
            <person name="Cheong K."/>
            <person name="Cui S."/>
            <person name="Der J.P."/>
            <person name="Gundlach H."/>
            <person name="Jiao Y."/>
            <person name="Hori C."/>
            <person name="Ishida J.K."/>
            <person name="Kasahara H."/>
            <person name="Kiba T."/>
            <person name="Kim M.S."/>
            <person name="Koo N."/>
            <person name="Laohavisit A."/>
            <person name="Lee Y.H."/>
            <person name="Lumba S."/>
            <person name="McCourt P."/>
            <person name="Mortimer J.C."/>
            <person name="Mutuku J.M."/>
            <person name="Nomura T."/>
            <person name="Sasaki-Sekimoto Y."/>
            <person name="Seto Y."/>
            <person name="Wang Y."/>
            <person name="Wakatake T."/>
            <person name="Sakakibara H."/>
            <person name="Demura T."/>
            <person name="Yamaguchi S."/>
            <person name="Yoneyama K."/>
            <person name="Manabe R.I."/>
            <person name="Nelson D.C."/>
            <person name="Schulman A.H."/>
            <person name="Timko M.P."/>
            <person name="dePamphilis C.W."/>
            <person name="Choi D."/>
            <person name="Shirasu K."/>
        </authorList>
    </citation>
    <scope>NUCLEOTIDE SEQUENCE [LARGE SCALE GENOMIC DNA]</scope>
    <source>
        <strain evidence="2">cv. UVA1</strain>
    </source>
</reference>
<dbReference type="GO" id="GO:0009694">
    <property type="term" value="P:jasmonic acid metabolic process"/>
    <property type="evidence" value="ECO:0007669"/>
    <property type="project" value="TreeGrafter"/>
</dbReference>
<accession>A0A5A7PH41</accession>
<proteinExistence type="predicted"/>
<dbReference type="EMBL" id="BKCP01004517">
    <property type="protein sequence ID" value="GER31946.1"/>
    <property type="molecule type" value="Genomic_DNA"/>
</dbReference>
<dbReference type="PANTHER" id="PTHR10992:SF1032">
    <property type="entry name" value="METHYLESTERASE 17"/>
    <property type="match status" value="1"/>
</dbReference>
<evidence type="ECO:0000313" key="1">
    <source>
        <dbReference type="EMBL" id="GER31946.1"/>
    </source>
</evidence>
<evidence type="ECO:0000313" key="2">
    <source>
        <dbReference type="Proteomes" id="UP000325081"/>
    </source>
</evidence>
<dbReference type="SUPFAM" id="SSF53474">
    <property type="entry name" value="alpha/beta-Hydrolases"/>
    <property type="match status" value="1"/>
</dbReference>